<gene>
    <name evidence="1" type="ORF">SAMN05216593_12060</name>
</gene>
<dbReference type="AlphaFoldDB" id="A0A1M7Q8Z8"/>
<dbReference type="EMBL" id="FRDA01000020">
    <property type="protein sequence ID" value="SHN27039.1"/>
    <property type="molecule type" value="Genomic_DNA"/>
</dbReference>
<proteinExistence type="predicted"/>
<dbReference type="Proteomes" id="UP000183983">
    <property type="component" value="Unassembled WGS sequence"/>
</dbReference>
<organism evidence="1 2">
    <name type="scientific">Pseudomonas asturiensis</name>
    <dbReference type="NCBI Taxonomy" id="1190415"/>
    <lineage>
        <taxon>Bacteria</taxon>
        <taxon>Pseudomonadati</taxon>
        <taxon>Pseudomonadota</taxon>
        <taxon>Gammaproteobacteria</taxon>
        <taxon>Pseudomonadales</taxon>
        <taxon>Pseudomonadaceae</taxon>
        <taxon>Pseudomonas</taxon>
    </lineage>
</organism>
<protein>
    <submittedName>
        <fullName evidence="1">Uncharacterized protein</fullName>
    </submittedName>
</protein>
<sequence>MLVIKTSARRERMSIITKWALQAVALFLLGWVATVTANWSNTVVSGTGNDRLAELNTSALSNTAVMVSKTPTLSPEHAE</sequence>
<evidence type="ECO:0000313" key="1">
    <source>
        <dbReference type="EMBL" id="SHN27039.1"/>
    </source>
</evidence>
<name>A0A1M7Q8Z8_9PSED</name>
<reference evidence="1 2" key="1">
    <citation type="submission" date="2016-11" db="EMBL/GenBank/DDBJ databases">
        <authorList>
            <person name="Jaros S."/>
            <person name="Januszkiewicz K."/>
            <person name="Wedrychowicz H."/>
        </authorList>
    </citation>
    <scope>NUCLEOTIDE SEQUENCE [LARGE SCALE GENOMIC DNA]</scope>
    <source>
        <strain evidence="1 2">LMG 26898</strain>
    </source>
</reference>
<evidence type="ECO:0000313" key="2">
    <source>
        <dbReference type="Proteomes" id="UP000183983"/>
    </source>
</evidence>
<accession>A0A1M7Q8Z8</accession>